<evidence type="ECO:0000256" key="2">
    <source>
        <dbReference type="ARBA" id="ARBA00022490"/>
    </source>
</evidence>
<dbReference type="OrthoDB" id="9766614at2"/>
<dbReference type="GO" id="GO:0016853">
    <property type="term" value="F:isomerase activity"/>
    <property type="evidence" value="ECO:0007669"/>
    <property type="project" value="UniProtKB-KW"/>
</dbReference>
<dbReference type="Pfam" id="PF00118">
    <property type="entry name" value="Cpn60_TCP1"/>
    <property type="match status" value="1"/>
</dbReference>
<keyword evidence="2 7" id="KW-0963">Cytoplasm</keyword>
<dbReference type="NCBIfam" id="TIGR02348">
    <property type="entry name" value="GroEL"/>
    <property type="match status" value="1"/>
</dbReference>
<evidence type="ECO:0000256" key="10">
    <source>
        <dbReference type="SAM" id="Coils"/>
    </source>
</evidence>
<comment type="function">
    <text evidence="7 9">Together with its co-chaperonin GroES, plays an essential role in assisting protein folding. The GroEL-GroES system forms a nano-cage that allows encapsulation of the non-native substrate proteins and provides a physical environment optimized to promote and accelerate protein folding.</text>
</comment>
<keyword evidence="6 7" id="KW-0413">Isomerase</keyword>
<keyword evidence="5 7" id="KW-0143">Chaperone</keyword>
<comment type="caution">
    <text evidence="7">Lacks conserved residue(s) required for the propagation of feature annotation.</text>
</comment>
<evidence type="ECO:0000256" key="6">
    <source>
        <dbReference type="ARBA" id="ARBA00023235"/>
    </source>
</evidence>
<dbReference type="InterPro" id="IPR002423">
    <property type="entry name" value="Cpn60/GroEL/TCP-1"/>
</dbReference>
<dbReference type="RefSeq" id="WP_108641692.1">
    <property type="nucleotide sequence ID" value="NZ_QCYG01000008.1"/>
</dbReference>
<dbReference type="SUPFAM" id="SSF48592">
    <property type="entry name" value="GroEL equatorial domain-like"/>
    <property type="match status" value="1"/>
</dbReference>
<dbReference type="GO" id="GO:0051082">
    <property type="term" value="F:unfolded protein binding"/>
    <property type="evidence" value="ECO:0007669"/>
    <property type="project" value="UniProtKB-UniRule"/>
</dbReference>
<accession>A0A2T7FUJ7</accession>
<keyword evidence="13" id="KW-1185">Reference proteome</keyword>
<evidence type="ECO:0000256" key="4">
    <source>
        <dbReference type="ARBA" id="ARBA00022840"/>
    </source>
</evidence>
<dbReference type="InterPro" id="IPR027413">
    <property type="entry name" value="GROEL-like_equatorial_sf"/>
</dbReference>
<dbReference type="Gene3D" id="3.50.7.10">
    <property type="entry name" value="GroEL"/>
    <property type="match status" value="1"/>
</dbReference>
<sequence>MAAKDVKFGTDARNRMLNGVNILADAVKVTLGPKGRNVVLEKSFGAPRITKDGVSVAKEIELEDKFENMGAQMVKEVASRTNDEAGDGTTTATVLAQAIVKEGMKAVAAGMNPMDLKRGIDLATSKVVESIKAAARKVENSDEVAQVGTISANGEAEIGRQIADAMQKVGNEGVITVEENKGLETETDVVEGMQFDRGYLSPYFVTNPDKMTTELEDCIILLHEKKLSSLQPMVPLLESVIQSGKPLLIIAEDVEGEALATLVVNKLRGGLKIAAVKAPGFGDRRKAMLQDIAILTGGQVISEDLGMKLESVTIDMLGSAKRVAITKDETTIVDGAGDKAEIDARVAQIRNQIEETTSDYDKEKLQERVAKLAGGVAVIRVGGMSEIEVKERKDRVDDALNATRAAVQEGVVVGGGVSLVQAAKSLQGLEGANSDQNIGINIVRKALEAPLRQIAENSGVDGSVVAGKIRESDDKTFGFNAQTEEYGDMFKFGVIDPAKVARTALQDAASVAGLLITTEAMVADKPAKEGAAPAGGMPDMGGMGGMM</sequence>
<dbReference type="NCBIfam" id="NF009487">
    <property type="entry name" value="PRK12849.1"/>
    <property type="match status" value="1"/>
</dbReference>
<dbReference type="AlphaFoldDB" id="A0A2T7FUJ7"/>
<evidence type="ECO:0000313" key="13">
    <source>
        <dbReference type="Proteomes" id="UP000244817"/>
    </source>
</evidence>
<dbReference type="InterPro" id="IPR027409">
    <property type="entry name" value="GroEL-like_apical_dom_sf"/>
</dbReference>
<comment type="similarity">
    <text evidence="1 7 8">Belongs to the chaperonin (HSP60) family.</text>
</comment>
<dbReference type="NCBIfam" id="NF009489">
    <property type="entry name" value="PRK12851.1"/>
    <property type="match status" value="1"/>
</dbReference>
<dbReference type="Gene3D" id="3.30.260.10">
    <property type="entry name" value="TCP-1-like chaperonin intermediate domain"/>
    <property type="match status" value="1"/>
</dbReference>
<evidence type="ECO:0000256" key="9">
    <source>
        <dbReference type="RuleBase" id="RU000419"/>
    </source>
</evidence>
<dbReference type="SUPFAM" id="SSF52029">
    <property type="entry name" value="GroEL apical domain-like"/>
    <property type="match status" value="1"/>
</dbReference>
<evidence type="ECO:0000256" key="7">
    <source>
        <dbReference type="HAMAP-Rule" id="MF_00600"/>
    </source>
</evidence>
<dbReference type="CDD" id="cd03344">
    <property type="entry name" value="GroEL"/>
    <property type="match status" value="1"/>
</dbReference>
<dbReference type="EMBL" id="QCYG01000008">
    <property type="protein sequence ID" value="PVA05840.1"/>
    <property type="molecule type" value="Genomic_DNA"/>
</dbReference>
<dbReference type="FunFam" id="1.10.560.10:FF:000001">
    <property type="entry name" value="60 kDa chaperonin"/>
    <property type="match status" value="1"/>
</dbReference>
<feature type="coiled-coil region" evidence="10">
    <location>
        <begin position="339"/>
        <end position="366"/>
    </location>
</feature>
<evidence type="ECO:0000256" key="8">
    <source>
        <dbReference type="RuleBase" id="RU000418"/>
    </source>
</evidence>
<dbReference type="PANTHER" id="PTHR45633">
    <property type="entry name" value="60 KDA HEAT SHOCK PROTEIN, MITOCHONDRIAL"/>
    <property type="match status" value="1"/>
</dbReference>
<feature type="binding site" evidence="7">
    <location>
        <position position="51"/>
    </location>
    <ligand>
        <name>ATP</name>
        <dbReference type="ChEBI" id="CHEBI:30616"/>
    </ligand>
</feature>
<comment type="subunit">
    <text evidence="7 9">Forms a cylinder of 14 subunits composed of two heptameric rings stacked back-to-back. Interacts with the co-chaperonin GroES.</text>
</comment>
<feature type="binding site" evidence="7">
    <location>
        <begin position="30"/>
        <end position="33"/>
    </location>
    <ligand>
        <name>ATP</name>
        <dbReference type="ChEBI" id="CHEBI:30616"/>
    </ligand>
</feature>
<feature type="binding site" evidence="7">
    <location>
        <position position="496"/>
    </location>
    <ligand>
        <name>ATP</name>
        <dbReference type="ChEBI" id="CHEBI:30616"/>
    </ligand>
</feature>
<dbReference type="NCBIfam" id="NF009488">
    <property type="entry name" value="PRK12850.1"/>
    <property type="match status" value="1"/>
</dbReference>
<reference evidence="12 13" key="1">
    <citation type="submission" date="2018-04" db="EMBL/GenBank/DDBJ databases">
        <title>Pelagivirga bohaiensis gen. nov., sp. nov., a bacterium isolated from the Bohai Sea.</title>
        <authorList>
            <person name="Ji X."/>
        </authorList>
    </citation>
    <scope>NUCLEOTIDE SEQUENCE [LARGE SCALE GENOMIC DNA]</scope>
    <source>
        <strain evidence="12 13">BH-SD16</strain>
    </source>
</reference>
<dbReference type="GO" id="GO:0042026">
    <property type="term" value="P:protein refolding"/>
    <property type="evidence" value="ECO:0007669"/>
    <property type="project" value="UniProtKB-UniRule"/>
</dbReference>
<feature type="region of interest" description="Disordered" evidence="11">
    <location>
        <begin position="528"/>
        <end position="547"/>
    </location>
</feature>
<dbReference type="Proteomes" id="UP000244817">
    <property type="component" value="Unassembled WGS sequence"/>
</dbReference>
<feature type="binding site" evidence="7">
    <location>
        <begin position="87"/>
        <end position="91"/>
    </location>
    <ligand>
        <name>ATP</name>
        <dbReference type="ChEBI" id="CHEBI:30616"/>
    </ligand>
</feature>
<feature type="binding site" evidence="7">
    <location>
        <position position="415"/>
    </location>
    <ligand>
        <name>ATP</name>
        <dbReference type="ChEBI" id="CHEBI:30616"/>
    </ligand>
</feature>
<comment type="caution">
    <text evidence="12">The sequence shown here is derived from an EMBL/GenBank/DDBJ whole genome shotgun (WGS) entry which is preliminary data.</text>
</comment>
<dbReference type="PROSITE" id="PS00296">
    <property type="entry name" value="CHAPERONINS_CPN60"/>
    <property type="match status" value="1"/>
</dbReference>
<protein>
    <recommendedName>
        <fullName evidence="7">Chaperonin GroEL</fullName>
        <ecNumber evidence="7">5.6.1.7</ecNumber>
    </recommendedName>
    <alternativeName>
        <fullName evidence="7">60 kDa chaperonin</fullName>
    </alternativeName>
    <alternativeName>
        <fullName evidence="7">Chaperonin-60</fullName>
        <shortName evidence="7">Cpn60</shortName>
    </alternativeName>
</protein>
<dbReference type="GO" id="GO:0005524">
    <property type="term" value="F:ATP binding"/>
    <property type="evidence" value="ECO:0007669"/>
    <property type="project" value="UniProtKB-UniRule"/>
</dbReference>
<evidence type="ECO:0000256" key="5">
    <source>
        <dbReference type="ARBA" id="ARBA00023186"/>
    </source>
</evidence>
<evidence type="ECO:0000256" key="3">
    <source>
        <dbReference type="ARBA" id="ARBA00022741"/>
    </source>
</evidence>
<keyword evidence="3 7" id="KW-0547">Nucleotide-binding</keyword>
<dbReference type="EC" id="5.6.1.7" evidence="7"/>
<dbReference type="Gene3D" id="1.10.560.10">
    <property type="entry name" value="GroEL-like equatorial domain"/>
    <property type="match status" value="1"/>
</dbReference>
<dbReference type="InterPro" id="IPR018370">
    <property type="entry name" value="Chaperonin_Cpn60_CS"/>
</dbReference>
<gene>
    <name evidence="7 12" type="primary">groL</name>
    <name evidence="7" type="synonym">groEL</name>
    <name evidence="12" type="ORF">DC363_13560</name>
</gene>
<dbReference type="NCBIfam" id="NF000592">
    <property type="entry name" value="PRK00013.1"/>
    <property type="match status" value="1"/>
</dbReference>
<evidence type="ECO:0000256" key="1">
    <source>
        <dbReference type="ARBA" id="ARBA00006607"/>
    </source>
</evidence>
<name>A0A2T7FUJ7_9RHOB</name>
<evidence type="ECO:0000256" key="11">
    <source>
        <dbReference type="SAM" id="MobiDB-lite"/>
    </source>
</evidence>
<dbReference type="FunFam" id="3.50.7.10:FF:000001">
    <property type="entry name" value="60 kDa chaperonin"/>
    <property type="match status" value="1"/>
</dbReference>
<organism evidence="12 13">
    <name type="scientific">Thalassorhabdomicrobium marinisediminis</name>
    <dbReference type="NCBI Taxonomy" id="2170577"/>
    <lineage>
        <taxon>Bacteria</taxon>
        <taxon>Pseudomonadati</taxon>
        <taxon>Pseudomonadota</taxon>
        <taxon>Alphaproteobacteria</taxon>
        <taxon>Rhodobacterales</taxon>
        <taxon>Paracoccaceae</taxon>
        <taxon>Thalassorhabdomicrobium</taxon>
    </lineage>
</organism>
<keyword evidence="10" id="KW-0175">Coiled coil</keyword>
<comment type="subcellular location">
    <subcellularLocation>
        <location evidence="7">Cytoplasm</location>
    </subcellularLocation>
</comment>
<dbReference type="SUPFAM" id="SSF54849">
    <property type="entry name" value="GroEL-intermediate domain like"/>
    <property type="match status" value="1"/>
</dbReference>
<dbReference type="PRINTS" id="PR00298">
    <property type="entry name" value="CHAPERONIN60"/>
</dbReference>
<proteinExistence type="inferred from homology"/>
<dbReference type="GO" id="GO:0005737">
    <property type="term" value="C:cytoplasm"/>
    <property type="evidence" value="ECO:0007669"/>
    <property type="project" value="UniProtKB-SubCell"/>
</dbReference>
<dbReference type="GO" id="GO:0140662">
    <property type="term" value="F:ATP-dependent protein folding chaperone"/>
    <property type="evidence" value="ECO:0007669"/>
    <property type="project" value="InterPro"/>
</dbReference>
<dbReference type="InterPro" id="IPR027410">
    <property type="entry name" value="TCP-1-like_intermed_sf"/>
</dbReference>
<keyword evidence="4 7" id="KW-0067">ATP-binding</keyword>
<dbReference type="HAMAP" id="MF_00600">
    <property type="entry name" value="CH60"/>
    <property type="match status" value="1"/>
</dbReference>
<feature type="compositionally biased region" description="Gly residues" evidence="11">
    <location>
        <begin position="538"/>
        <end position="547"/>
    </location>
</feature>
<evidence type="ECO:0000313" key="12">
    <source>
        <dbReference type="EMBL" id="PVA05840.1"/>
    </source>
</evidence>
<dbReference type="InterPro" id="IPR001844">
    <property type="entry name" value="Cpn60/GroEL"/>
</dbReference>